<dbReference type="OrthoDB" id="5873279at2759"/>
<dbReference type="InterPro" id="IPR014756">
    <property type="entry name" value="Ig_E-set"/>
</dbReference>
<evidence type="ECO:0000256" key="1">
    <source>
        <dbReference type="SAM" id="MobiDB-lite"/>
    </source>
</evidence>
<dbReference type="CDD" id="cd02859">
    <property type="entry name" value="E_set_AMPKbeta_like_N"/>
    <property type="match status" value="1"/>
</dbReference>
<dbReference type="Gene3D" id="2.60.40.10">
    <property type="entry name" value="Immunoglobulins"/>
    <property type="match status" value="1"/>
</dbReference>
<dbReference type="Proteomes" id="UP000301737">
    <property type="component" value="Unassembled WGS sequence"/>
</dbReference>
<evidence type="ECO:0008006" key="4">
    <source>
        <dbReference type="Google" id="ProtNLM"/>
    </source>
</evidence>
<dbReference type="InterPro" id="IPR013783">
    <property type="entry name" value="Ig-like_fold"/>
</dbReference>
<comment type="caution">
    <text evidence="2">The sequence shown here is derived from an EMBL/GenBank/DDBJ whole genome shotgun (WGS) entry which is preliminary data.</text>
</comment>
<dbReference type="EMBL" id="BIMX01000038">
    <property type="protein sequence ID" value="GCF01606.1"/>
    <property type="molecule type" value="Genomic_DNA"/>
</dbReference>
<feature type="region of interest" description="Disordered" evidence="1">
    <location>
        <begin position="108"/>
        <end position="170"/>
    </location>
</feature>
<evidence type="ECO:0000313" key="2">
    <source>
        <dbReference type="EMBL" id="GCF01606.1"/>
    </source>
</evidence>
<sequence>MVKVIYGHSAEHFQVLKVAGDFSQWEIKPMTKNSEFWEYNFYKGSLPGDSKVIHFKFVDDNGSWFTDNDYAKETDANNNENNVRILTPEEIEELGGGNDEIEEARQSAYDVNDEGPVRPAPSPTARELKEHNEGGGELDEPTVIVNHGDAQESSDHGERPGTSGTVYSQNPEVSDHYKTILARIIAFFTNLFRSWFNS</sequence>
<reference evidence="2 3" key="1">
    <citation type="submission" date="2019-01" db="EMBL/GenBank/DDBJ databases">
        <title>Draft Genome Sequencing of Zygosaccharomyces mellis Ca-7.</title>
        <authorList>
            <person name="Shiwa Y."/>
            <person name="Kanesaki Y."/>
            <person name="Ishige T."/>
            <person name="Mura K."/>
            <person name="Hori T."/>
            <person name="Tamura T."/>
        </authorList>
    </citation>
    <scope>NUCLEOTIDE SEQUENCE [LARGE SCALE GENOMIC DNA]</scope>
    <source>
        <strain evidence="2 3">Ca-7</strain>
    </source>
</reference>
<keyword evidence="3" id="KW-1185">Reference proteome</keyword>
<protein>
    <recommendedName>
        <fullName evidence="4">AMP-activated protein kinase glycogen-binding domain-containing protein</fullName>
    </recommendedName>
</protein>
<proteinExistence type="predicted"/>
<name>A0A4C2EBT0_9SACH</name>
<organism evidence="2 3">
    <name type="scientific">Zygosaccharomyces mellis</name>
    <dbReference type="NCBI Taxonomy" id="42258"/>
    <lineage>
        <taxon>Eukaryota</taxon>
        <taxon>Fungi</taxon>
        <taxon>Dikarya</taxon>
        <taxon>Ascomycota</taxon>
        <taxon>Saccharomycotina</taxon>
        <taxon>Saccharomycetes</taxon>
        <taxon>Saccharomycetales</taxon>
        <taxon>Saccharomycetaceae</taxon>
        <taxon>Zygosaccharomyces</taxon>
    </lineage>
</organism>
<evidence type="ECO:0000313" key="3">
    <source>
        <dbReference type="Proteomes" id="UP000301737"/>
    </source>
</evidence>
<dbReference type="SUPFAM" id="SSF81296">
    <property type="entry name" value="E set domains"/>
    <property type="match status" value="1"/>
</dbReference>
<dbReference type="AlphaFoldDB" id="A0A4C2EBT0"/>
<gene>
    <name evidence="2" type="ORF">ZYGM_000057</name>
</gene>
<accession>A0A4C2EBT0</accession>
<feature type="compositionally biased region" description="Basic and acidic residues" evidence="1">
    <location>
        <begin position="149"/>
        <end position="159"/>
    </location>
</feature>